<dbReference type="InterPro" id="IPR012938">
    <property type="entry name" value="Glc/Sorbosone_DH"/>
</dbReference>
<sequence length="690" mass="76241">MKLRIAGIRFSAFPVGFTGLMLTLLLLRPQWTQAAVSPLESRLITTHLYEIQIDVVELEAFPTRGGAIEPLGDKLLVATPRGRLALIDDAGRVAYLPQRVPMNESASEGPILWTGFRVADILLQKREQNRYTLFVSHHYFTGSCVEFRISSVSLLIADSDVSLSGEWKTEFTANPCIDNDIFDFGHRGGIQAGGRMLMDGPDHLLLVTGDQAYYEWYQEENPQEAPPRLGEDSHLGKLLRIELANGEVETVVSGFRNPQGLARDGDGNLWQTEHGPQGGDELNQLKPGLDFGWPYVTHGIQYGNKIWPYNEVQGRHDGYEKPVYVWIPAIGISNLAVSDSRQFPLWQDDLLIASLITHSLYRARLHDGHVMYVEKIEIGARIRDITQLPDGRFALLTDSAKVLFLQRAPIYCQSESDLDSIYSHDAEEVCIDLSRVIAAADDPLIRTLSNAHFDRSIIRSLYSIYIHENRLTYVKSPCVASDLEHRFFLHITPADAGNLVEETADFGFNVLDFNTDEDIIGSTMHEDVCIVTRALPEFALHHIYTGQVIRVEEPGGEVSWKGPVWTGSHTFSGAPDGEAETGDSPYQTEEARGSSPGAELFAARCAACHNLAAEHNIGPYLGGVIGRDAGSVAGFSFTAAMSALDIVWTQEDLAEYIVDPARFAPGTTMAGVGVTEEEAQLIVEFLAANQ</sequence>
<dbReference type="InterPro" id="IPR036909">
    <property type="entry name" value="Cyt_c-like_dom_sf"/>
</dbReference>
<evidence type="ECO:0000256" key="7">
    <source>
        <dbReference type="SAM" id="MobiDB-lite"/>
    </source>
</evidence>
<protein>
    <submittedName>
        <fullName evidence="9">C-type cytochrome</fullName>
    </submittedName>
</protein>
<gene>
    <name evidence="9" type="ORF">F4Y42_20610</name>
</gene>
<name>A0A6B0Z0R6_9CHLR</name>
<dbReference type="Gene3D" id="1.10.760.10">
    <property type="entry name" value="Cytochrome c-like domain"/>
    <property type="match status" value="1"/>
</dbReference>
<proteinExistence type="predicted"/>
<dbReference type="GO" id="GO:0046872">
    <property type="term" value="F:metal ion binding"/>
    <property type="evidence" value="ECO:0007669"/>
    <property type="project" value="UniProtKB-KW"/>
</dbReference>
<dbReference type="EMBL" id="VXRG01000175">
    <property type="protein sequence ID" value="MXY95849.1"/>
    <property type="molecule type" value="Genomic_DNA"/>
</dbReference>
<keyword evidence="2 6" id="KW-0349">Heme</keyword>
<accession>A0A6B0Z0R6</accession>
<dbReference type="AlphaFoldDB" id="A0A6B0Z0R6"/>
<evidence type="ECO:0000259" key="8">
    <source>
        <dbReference type="PROSITE" id="PS51007"/>
    </source>
</evidence>
<evidence type="ECO:0000256" key="5">
    <source>
        <dbReference type="ARBA" id="ARBA00023004"/>
    </source>
</evidence>
<comment type="caution">
    <text evidence="9">The sequence shown here is derived from an EMBL/GenBank/DDBJ whole genome shotgun (WGS) entry which is preliminary data.</text>
</comment>
<feature type="region of interest" description="Disordered" evidence="7">
    <location>
        <begin position="569"/>
        <end position="593"/>
    </location>
</feature>
<keyword evidence="3 6" id="KW-0479">Metal-binding</keyword>
<evidence type="ECO:0000256" key="3">
    <source>
        <dbReference type="ARBA" id="ARBA00022723"/>
    </source>
</evidence>
<keyword evidence="5 6" id="KW-0408">Iron</keyword>
<dbReference type="SUPFAM" id="SSF46626">
    <property type="entry name" value="Cytochrome c"/>
    <property type="match status" value="1"/>
</dbReference>
<evidence type="ECO:0000256" key="1">
    <source>
        <dbReference type="ARBA" id="ARBA00022448"/>
    </source>
</evidence>
<dbReference type="InterPro" id="IPR009056">
    <property type="entry name" value="Cyt_c-like_dom"/>
</dbReference>
<dbReference type="InterPro" id="IPR011041">
    <property type="entry name" value="Quinoprot_gluc/sorb_DH_b-prop"/>
</dbReference>
<dbReference type="Gene3D" id="2.120.10.30">
    <property type="entry name" value="TolB, C-terminal domain"/>
    <property type="match status" value="1"/>
</dbReference>
<dbReference type="Pfam" id="PF07995">
    <property type="entry name" value="GSDH"/>
    <property type="match status" value="1"/>
</dbReference>
<organism evidence="9">
    <name type="scientific">Caldilineaceae bacterium SB0664_bin_27</name>
    <dbReference type="NCBI Taxonomy" id="2605260"/>
    <lineage>
        <taxon>Bacteria</taxon>
        <taxon>Bacillati</taxon>
        <taxon>Chloroflexota</taxon>
        <taxon>Caldilineae</taxon>
        <taxon>Caldilineales</taxon>
        <taxon>Caldilineaceae</taxon>
    </lineage>
</organism>
<dbReference type="PANTHER" id="PTHR11961">
    <property type="entry name" value="CYTOCHROME C"/>
    <property type="match status" value="1"/>
</dbReference>
<dbReference type="Pfam" id="PF00034">
    <property type="entry name" value="Cytochrom_C"/>
    <property type="match status" value="1"/>
</dbReference>
<feature type="domain" description="Cytochrome c" evidence="8">
    <location>
        <begin position="592"/>
        <end position="690"/>
    </location>
</feature>
<evidence type="ECO:0000256" key="6">
    <source>
        <dbReference type="PROSITE-ProRule" id="PRU00433"/>
    </source>
</evidence>
<dbReference type="PRINTS" id="PR00604">
    <property type="entry name" value="CYTCHRMECIAB"/>
</dbReference>
<dbReference type="PROSITE" id="PS51007">
    <property type="entry name" value="CYTC"/>
    <property type="match status" value="1"/>
</dbReference>
<keyword evidence="1" id="KW-0813">Transport</keyword>
<evidence type="ECO:0000256" key="2">
    <source>
        <dbReference type="ARBA" id="ARBA00022617"/>
    </source>
</evidence>
<keyword evidence="4" id="KW-0249">Electron transport</keyword>
<dbReference type="SUPFAM" id="SSF50952">
    <property type="entry name" value="Soluble quinoprotein glucose dehydrogenase"/>
    <property type="match status" value="1"/>
</dbReference>
<dbReference type="GO" id="GO:0020037">
    <property type="term" value="F:heme binding"/>
    <property type="evidence" value="ECO:0007669"/>
    <property type="project" value="InterPro"/>
</dbReference>
<evidence type="ECO:0000256" key="4">
    <source>
        <dbReference type="ARBA" id="ARBA00022982"/>
    </source>
</evidence>
<dbReference type="InterPro" id="IPR002327">
    <property type="entry name" value="Cyt_c_1A/1B"/>
</dbReference>
<reference evidence="9" key="1">
    <citation type="submission" date="2019-09" db="EMBL/GenBank/DDBJ databases">
        <title>Characterisation of the sponge microbiome using genome-centric metagenomics.</title>
        <authorList>
            <person name="Engelberts J.P."/>
            <person name="Robbins S.J."/>
            <person name="De Goeij J.M."/>
            <person name="Aranda M."/>
            <person name="Bell S.C."/>
            <person name="Webster N.S."/>
        </authorList>
    </citation>
    <scope>NUCLEOTIDE SEQUENCE</scope>
    <source>
        <strain evidence="9">SB0664_bin_27</strain>
    </source>
</reference>
<dbReference type="GO" id="GO:0009055">
    <property type="term" value="F:electron transfer activity"/>
    <property type="evidence" value="ECO:0007669"/>
    <property type="project" value="InterPro"/>
</dbReference>
<dbReference type="InterPro" id="IPR011042">
    <property type="entry name" value="6-blade_b-propeller_TolB-like"/>
</dbReference>
<evidence type="ECO:0000313" key="9">
    <source>
        <dbReference type="EMBL" id="MXY95849.1"/>
    </source>
</evidence>